<proteinExistence type="predicted"/>
<organism evidence="5 6">
    <name type="scientific">Pseudomonas syringae</name>
    <dbReference type="NCBI Taxonomy" id="317"/>
    <lineage>
        <taxon>Bacteria</taxon>
        <taxon>Pseudomonadati</taxon>
        <taxon>Pseudomonadota</taxon>
        <taxon>Gammaproteobacteria</taxon>
        <taxon>Pseudomonadales</taxon>
        <taxon>Pseudomonadaceae</taxon>
        <taxon>Pseudomonas</taxon>
    </lineage>
</organism>
<dbReference type="OrthoDB" id="9774661at2"/>
<evidence type="ECO:0000259" key="4">
    <source>
        <dbReference type="PROSITE" id="PS50043"/>
    </source>
</evidence>
<protein>
    <submittedName>
        <fullName evidence="5">LuxR family transcriptional regulator</fullName>
    </submittedName>
</protein>
<evidence type="ECO:0000256" key="1">
    <source>
        <dbReference type="ARBA" id="ARBA00023015"/>
    </source>
</evidence>
<sequence length="240" mass="26951">MASTETLNPTSDSLVQQMVSSIDELDNDQAIENALGWLCRECSCERAMFYQFRGSMLLTLVTFNVENSWGSGYRRLRLFSQDPVIKFYRGQLGFLEWSKAFELHPAPDSYRQVVDNHQLMPGCSYGYTSQGRSFQGVTSICSLNGLRRPLTHGDQYLLSSLVPVLHLVGRGTSLRSKGLSDKELEILEWARDGKTAWEIASIRQISEATVKYHLKSIYNKLGVSNRAQAVGEALCLGIIK</sequence>
<dbReference type="PROSITE" id="PS50043">
    <property type="entry name" value="HTH_LUXR_2"/>
    <property type="match status" value="1"/>
</dbReference>
<dbReference type="SMART" id="SM00421">
    <property type="entry name" value="HTH_LUXR"/>
    <property type="match status" value="1"/>
</dbReference>
<evidence type="ECO:0000256" key="2">
    <source>
        <dbReference type="ARBA" id="ARBA00023125"/>
    </source>
</evidence>
<dbReference type="PRINTS" id="PR00038">
    <property type="entry name" value="HTHLUXR"/>
</dbReference>
<feature type="domain" description="HTH luxR-type" evidence="4">
    <location>
        <begin position="172"/>
        <end position="237"/>
    </location>
</feature>
<dbReference type="Proteomes" id="UP000028631">
    <property type="component" value="Unassembled WGS sequence"/>
</dbReference>
<dbReference type="SUPFAM" id="SSF75516">
    <property type="entry name" value="Pheromone-binding domain of LuxR-like quorum-sensing transcription factors"/>
    <property type="match status" value="1"/>
</dbReference>
<dbReference type="InterPro" id="IPR036388">
    <property type="entry name" value="WH-like_DNA-bd_sf"/>
</dbReference>
<dbReference type="PANTHER" id="PTHR44688">
    <property type="entry name" value="DNA-BINDING TRANSCRIPTIONAL ACTIVATOR DEVR_DOSR"/>
    <property type="match status" value="1"/>
</dbReference>
<keyword evidence="3" id="KW-0804">Transcription</keyword>
<dbReference type="CDD" id="cd06170">
    <property type="entry name" value="LuxR_C_like"/>
    <property type="match status" value="1"/>
</dbReference>
<dbReference type="InterPro" id="IPR000792">
    <property type="entry name" value="Tscrpt_reg_LuxR_C"/>
</dbReference>
<reference evidence="5 6" key="1">
    <citation type="submission" date="2014-07" db="EMBL/GenBank/DDBJ databases">
        <title>Draft Genome Sequences of Environmental Pseudomonas syringae strains.</title>
        <authorList>
            <person name="Baltrus D.A."/>
            <person name="Berge O."/>
            <person name="Morris C."/>
        </authorList>
    </citation>
    <scope>NUCLEOTIDE SEQUENCE [LARGE SCALE GENOMIC DNA]</scope>
    <source>
        <strain evidence="5 6">GAW0119</strain>
    </source>
</reference>
<keyword evidence="2" id="KW-0238">DNA-binding</keyword>
<dbReference type="AlphaFoldDB" id="A0A085V404"/>
<dbReference type="RefSeq" id="WP_032632014.1">
    <property type="nucleotide sequence ID" value="NZ_JPQU01000109.1"/>
</dbReference>
<evidence type="ECO:0000313" key="5">
    <source>
        <dbReference type="EMBL" id="KFE50167.1"/>
    </source>
</evidence>
<dbReference type="GO" id="GO:0006355">
    <property type="term" value="P:regulation of DNA-templated transcription"/>
    <property type="evidence" value="ECO:0007669"/>
    <property type="project" value="InterPro"/>
</dbReference>
<name>A0A085V404_PSESX</name>
<gene>
    <name evidence="5" type="ORF">IV01_26245</name>
</gene>
<dbReference type="Pfam" id="PF00196">
    <property type="entry name" value="GerE"/>
    <property type="match status" value="1"/>
</dbReference>
<keyword evidence="6" id="KW-1185">Reference proteome</keyword>
<accession>A0A085V404</accession>
<keyword evidence="1" id="KW-0805">Transcription regulation</keyword>
<dbReference type="SUPFAM" id="SSF46894">
    <property type="entry name" value="C-terminal effector domain of the bipartite response regulators"/>
    <property type="match status" value="1"/>
</dbReference>
<dbReference type="Gene3D" id="3.30.450.80">
    <property type="entry name" value="Transcription factor LuxR-like, autoinducer-binding domain"/>
    <property type="match status" value="1"/>
</dbReference>
<dbReference type="Gene3D" id="1.10.10.10">
    <property type="entry name" value="Winged helix-like DNA-binding domain superfamily/Winged helix DNA-binding domain"/>
    <property type="match status" value="1"/>
</dbReference>
<dbReference type="PANTHER" id="PTHR44688:SF16">
    <property type="entry name" value="DNA-BINDING TRANSCRIPTIONAL ACTIVATOR DEVR_DOSR"/>
    <property type="match status" value="1"/>
</dbReference>
<dbReference type="GO" id="GO:0003677">
    <property type="term" value="F:DNA binding"/>
    <property type="evidence" value="ECO:0007669"/>
    <property type="project" value="UniProtKB-KW"/>
</dbReference>
<evidence type="ECO:0000313" key="6">
    <source>
        <dbReference type="Proteomes" id="UP000028631"/>
    </source>
</evidence>
<evidence type="ECO:0000256" key="3">
    <source>
        <dbReference type="ARBA" id="ARBA00023163"/>
    </source>
</evidence>
<dbReference type="EMBL" id="JPQU01000109">
    <property type="protein sequence ID" value="KFE50167.1"/>
    <property type="molecule type" value="Genomic_DNA"/>
</dbReference>
<dbReference type="PATRIC" id="fig|317.175.peg.5467"/>
<comment type="caution">
    <text evidence="5">The sequence shown here is derived from an EMBL/GenBank/DDBJ whole genome shotgun (WGS) entry which is preliminary data.</text>
</comment>
<dbReference type="InterPro" id="IPR036693">
    <property type="entry name" value="TF_LuxR_autoind-bd_dom_sf"/>
</dbReference>
<dbReference type="InterPro" id="IPR016032">
    <property type="entry name" value="Sig_transdc_resp-reg_C-effctor"/>
</dbReference>